<proteinExistence type="predicted"/>
<organism evidence="6 7">
    <name type="scientific">Tsuneonella deserti</name>
    <dbReference type="NCBI Taxonomy" id="2035528"/>
    <lineage>
        <taxon>Bacteria</taxon>
        <taxon>Pseudomonadati</taxon>
        <taxon>Pseudomonadota</taxon>
        <taxon>Alphaproteobacteria</taxon>
        <taxon>Sphingomonadales</taxon>
        <taxon>Erythrobacteraceae</taxon>
        <taxon>Tsuneonella</taxon>
    </lineage>
</organism>
<dbReference type="InterPro" id="IPR000297">
    <property type="entry name" value="PPIase_PpiC"/>
</dbReference>
<keyword evidence="4" id="KW-0472">Membrane</keyword>
<dbReference type="InterPro" id="IPR046357">
    <property type="entry name" value="PPIase_dom_sf"/>
</dbReference>
<evidence type="ECO:0000256" key="3">
    <source>
        <dbReference type="ARBA" id="ARBA00031484"/>
    </source>
</evidence>
<protein>
    <recommendedName>
        <fullName evidence="1">Parvulin-like PPIase</fullName>
    </recommendedName>
    <alternativeName>
        <fullName evidence="2">Peptidyl-prolyl cis-trans isomerase plp</fullName>
    </alternativeName>
    <alternativeName>
        <fullName evidence="3">Rotamase plp</fullName>
    </alternativeName>
</protein>
<evidence type="ECO:0000256" key="2">
    <source>
        <dbReference type="ARBA" id="ARBA00030642"/>
    </source>
</evidence>
<keyword evidence="4" id="KW-1133">Transmembrane helix</keyword>
<evidence type="ECO:0000313" key="6">
    <source>
        <dbReference type="EMBL" id="GGD86565.1"/>
    </source>
</evidence>
<keyword evidence="7" id="KW-1185">Reference proteome</keyword>
<evidence type="ECO:0000256" key="4">
    <source>
        <dbReference type="SAM" id="Phobius"/>
    </source>
</evidence>
<name>A0ABQ1RY13_9SPHN</name>
<dbReference type="Pfam" id="PF13145">
    <property type="entry name" value="Rotamase_2"/>
    <property type="match status" value="1"/>
</dbReference>
<reference evidence="7" key="1">
    <citation type="journal article" date="2019" name="Int. J. Syst. Evol. Microbiol.">
        <title>The Global Catalogue of Microorganisms (GCM) 10K type strain sequencing project: providing services to taxonomists for standard genome sequencing and annotation.</title>
        <authorList>
            <consortium name="The Broad Institute Genomics Platform"/>
            <consortium name="The Broad Institute Genome Sequencing Center for Infectious Disease"/>
            <person name="Wu L."/>
            <person name="Ma J."/>
        </authorList>
    </citation>
    <scope>NUCLEOTIDE SEQUENCE [LARGE SCALE GENOMIC DNA]</scope>
    <source>
        <strain evidence="7">CGMCC 1.15959</strain>
    </source>
</reference>
<gene>
    <name evidence="6" type="ORF">GCM10011515_02560</name>
</gene>
<sequence>MTTDHSRSSSAKRASALRSLLREPLVHFLFFGLAIFAVLAWRVPPDDPASRTIHLTREDQARLSVNFAEVMGRPPTAAELDALVARWVREEVLYREALRLGLDEGDAVIRKRLAQKMDVIAASAADAQTPDDATLARWLRAHPDRFAQDMKLTFDQLYFTGRSRAVVGRTLIDGGADWKKVGDPVSLPVHFEEASHTTVSSEMGEEFTRALERLRPGKEWQGPVESALGWHLVRLTAREPGVVPPLSAIRARVEDDWRAETARQREDVAYKTLRDAYKVRIDK</sequence>
<comment type="caution">
    <text evidence="6">The sequence shown here is derived from an EMBL/GenBank/DDBJ whole genome shotgun (WGS) entry which is preliminary data.</text>
</comment>
<accession>A0ABQ1RY13</accession>
<dbReference type="Proteomes" id="UP000619041">
    <property type="component" value="Unassembled WGS sequence"/>
</dbReference>
<keyword evidence="4" id="KW-0812">Transmembrane</keyword>
<dbReference type="EMBL" id="BMKL01000001">
    <property type="protein sequence ID" value="GGD86565.1"/>
    <property type="molecule type" value="Genomic_DNA"/>
</dbReference>
<dbReference type="Gene3D" id="3.10.50.40">
    <property type="match status" value="1"/>
</dbReference>
<feature type="transmembrane region" description="Helical" evidence="4">
    <location>
        <begin position="20"/>
        <end position="41"/>
    </location>
</feature>
<evidence type="ECO:0000259" key="5">
    <source>
        <dbReference type="Pfam" id="PF13145"/>
    </source>
</evidence>
<evidence type="ECO:0000313" key="7">
    <source>
        <dbReference type="Proteomes" id="UP000619041"/>
    </source>
</evidence>
<evidence type="ECO:0000256" key="1">
    <source>
        <dbReference type="ARBA" id="ARBA00018370"/>
    </source>
</evidence>
<feature type="domain" description="PpiC" evidence="5">
    <location>
        <begin position="130"/>
        <end position="250"/>
    </location>
</feature>